<gene>
    <name evidence="5" type="ORF">M6D93_02220</name>
</gene>
<feature type="region of interest" description="Disordered" evidence="3">
    <location>
        <begin position="1"/>
        <end position="20"/>
    </location>
</feature>
<dbReference type="PANTHER" id="PTHR43877">
    <property type="entry name" value="AMINOALKYLPHOSPHONATE N-ACETYLTRANSFERASE-RELATED-RELATED"/>
    <property type="match status" value="1"/>
</dbReference>
<protein>
    <submittedName>
        <fullName evidence="5">GNAT family N-acetyltransferase</fullName>
    </submittedName>
</protein>
<keyword evidence="6" id="KW-1185">Reference proteome</keyword>
<dbReference type="RefSeq" id="WP_249772604.1">
    <property type="nucleotide sequence ID" value="NZ_CP097332.1"/>
</dbReference>
<evidence type="ECO:0000256" key="1">
    <source>
        <dbReference type="ARBA" id="ARBA00022679"/>
    </source>
</evidence>
<name>A0ABY4QZR9_9ACTN</name>
<dbReference type="Pfam" id="PF00583">
    <property type="entry name" value="Acetyltransf_1"/>
    <property type="match status" value="1"/>
</dbReference>
<dbReference type="PANTHER" id="PTHR43877:SF2">
    <property type="entry name" value="AMINOALKYLPHOSPHONATE N-ACETYLTRANSFERASE-RELATED"/>
    <property type="match status" value="1"/>
</dbReference>
<dbReference type="Gene3D" id="3.40.630.30">
    <property type="match status" value="1"/>
</dbReference>
<evidence type="ECO:0000313" key="5">
    <source>
        <dbReference type="EMBL" id="UQX88828.1"/>
    </source>
</evidence>
<dbReference type="InterPro" id="IPR000182">
    <property type="entry name" value="GNAT_dom"/>
</dbReference>
<reference evidence="5" key="1">
    <citation type="journal article" date="2018" name="Int. J. Syst. Evol. Microbiol.">
        <title>Jatrophihabitans telluris sp. nov., isolated from sediment soil of lava forest wetlands and the emended description of the genus Jatrophihabitans.</title>
        <authorList>
            <person name="Lee K.C."/>
            <person name="Suh M.K."/>
            <person name="Eom M.K."/>
            <person name="Kim K.K."/>
            <person name="Kim J.S."/>
            <person name="Kim D.S."/>
            <person name="Ko S.H."/>
            <person name="Shin Y.K."/>
            <person name="Lee J.S."/>
        </authorList>
    </citation>
    <scope>NUCLEOTIDE SEQUENCE</scope>
    <source>
        <strain evidence="5">N237</strain>
    </source>
</reference>
<dbReference type="InterPro" id="IPR016181">
    <property type="entry name" value="Acyl_CoA_acyltransferase"/>
</dbReference>
<dbReference type="CDD" id="cd04301">
    <property type="entry name" value="NAT_SF"/>
    <property type="match status" value="1"/>
</dbReference>
<sequence length="185" mass="19840">MSPSDTGVSPSDTGLSPPDFTLVRRDLDHPDAAALIELVQAEYVRIYGGPDAAPIGPTEFAAPAGHFLVGYLDQVPVAMGGWRRHGDEHPDTAWARSRAEIKRMFVADAARGRGLARSLLTALETEARAQGVHWLLLETGFKQPAAIALYRAAGYRDIPNFGHYADTPLSVHLGKALTSGATFPP</sequence>
<feature type="domain" description="N-acetyltransferase" evidence="4">
    <location>
        <begin position="22"/>
        <end position="178"/>
    </location>
</feature>
<dbReference type="PROSITE" id="PS51186">
    <property type="entry name" value="GNAT"/>
    <property type="match status" value="1"/>
</dbReference>
<keyword evidence="2" id="KW-0012">Acyltransferase</keyword>
<accession>A0ABY4QZR9</accession>
<feature type="compositionally biased region" description="Polar residues" evidence="3">
    <location>
        <begin position="1"/>
        <end position="14"/>
    </location>
</feature>
<dbReference type="Proteomes" id="UP001056336">
    <property type="component" value="Chromosome"/>
</dbReference>
<organism evidence="5 6">
    <name type="scientific">Jatrophihabitans telluris</name>
    <dbReference type="NCBI Taxonomy" id="2038343"/>
    <lineage>
        <taxon>Bacteria</taxon>
        <taxon>Bacillati</taxon>
        <taxon>Actinomycetota</taxon>
        <taxon>Actinomycetes</taxon>
        <taxon>Jatrophihabitantales</taxon>
        <taxon>Jatrophihabitantaceae</taxon>
        <taxon>Jatrophihabitans</taxon>
    </lineage>
</organism>
<dbReference type="InterPro" id="IPR050832">
    <property type="entry name" value="Bact_Acetyltransf"/>
</dbReference>
<evidence type="ECO:0000256" key="3">
    <source>
        <dbReference type="SAM" id="MobiDB-lite"/>
    </source>
</evidence>
<evidence type="ECO:0000313" key="6">
    <source>
        <dbReference type="Proteomes" id="UP001056336"/>
    </source>
</evidence>
<evidence type="ECO:0000256" key="2">
    <source>
        <dbReference type="ARBA" id="ARBA00023315"/>
    </source>
</evidence>
<dbReference type="EMBL" id="CP097332">
    <property type="protein sequence ID" value="UQX88828.1"/>
    <property type="molecule type" value="Genomic_DNA"/>
</dbReference>
<keyword evidence="1" id="KW-0808">Transferase</keyword>
<proteinExistence type="predicted"/>
<dbReference type="SUPFAM" id="SSF55729">
    <property type="entry name" value="Acyl-CoA N-acyltransferases (Nat)"/>
    <property type="match status" value="1"/>
</dbReference>
<evidence type="ECO:0000259" key="4">
    <source>
        <dbReference type="PROSITE" id="PS51186"/>
    </source>
</evidence>
<reference evidence="5" key="2">
    <citation type="submission" date="2022-05" db="EMBL/GenBank/DDBJ databases">
        <authorList>
            <person name="Kim J.-S."/>
            <person name="Lee K."/>
            <person name="Suh M."/>
            <person name="Eom M."/>
            <person name="Kim J.-S."/>
            <person name="Kim D.-S."/>
            <person name="Ko S.-H."/>
            <person name="Shin Y."/>
            <person name="Lee J.-S."/>
        </authorList>
    </citation>
    <scope>NUCLEOTIDE SEQUENCE</scope>
    <source>
        <strain evidence="5">N237</strain>
    </source>
</reference>